<dbReference type="SUPFAM" id="SSF49772">
    <property type="entry name" value="Ecotin, trypsin inhibitor"/>
    <property type="match status" value="1"/>
</dbReference>
<dbReference type="Gene3D" id="4.10.1230.10">
    <property type="entry name" value="Ecotin, trypsin inhibitor"/>
    <property type="match status" value="1"/>
</dbReference>
<gene>
    <name evidence="3" type="primary">eco</name>
    <name evidence="3" type="ORF">N5580_12925</name>
</gene>
<name>A0AAJ5U969_9GAMM</name>
<evidence type="ECO:0000313" key="3">
    <source>
        <dbReference type="EMBL" id="WBG89990.1"/>
    </source>
</evidence>
<dbReference type="PANTHER" id="PTHR35890:SF3">
    <property type="entry name" value="ECOTIN"/>
    <property type="match status" value="1"/>
</dbReference>
<comment type="similarity">
    <text evidence="1">Belongs to the protease inhibitor I11 (ecotin) family.</text>
</comment>
<dbReference type="PROSITE" id="PS51257">
    <property type="entry name" value="PROKAR_LIPOPROTEIN"/>
    <property type="match status" value="1"/>
</dbReference>
<accession>A0AAJ5U969</accession>
<dbReference type="NCBIfam" id="NF002987">
    <property type="entry name" value="PRK03719.1"/>
    <property type="match status" value="1"/>
</dbReference>
<dbReference type="Proteomes" id="UP001211544">
    <property type="component" value="Chromosome"/>
</dbReference>
<dbReference type="EMBL" id="CP104758">
    <property type="protein sequence ID" value="WBG89990.1"/>
    <property type="molecule type" value="Genomic_DNA"/>
</dbReference>
<organism evidence="3 4">
    <name type="scientific">Pantoea piersonii</name>
    <dbReference type="NCBI Taxonomy" id="2364647"/>
    <lineage>
        <taxon>Bacteria</taxon>
        <taxon>Pseudomonadati</taxon>
        <taxon>Pseudomonadota</taxon>
        <taxon>Gammaproteobacteria</taxon>
        <taxon>Enterobacterales</taxon>
        <taxon>Erwiniaceae</taxon>
        <taxon>Pantoea</taxon>
    </lineage>
</organism>
<dbReference type="InterPro" id="IPR036198">
    <property type="entry name" value="Ecotin_sf"/>
</dbReference>
<dbReference type="AlphaFoldDB" id="A0AAJ5U969"/>
<dbReference type="GO" id="GO:0004867">
    <property type="term" value="F:serine-type endopeptidase inhibitor activity"/>
    <property type="evidence" value="ECO:0007669"/>
    <property type="project" value="UniProtKB-KW"/>
</dbReference>
<sequence>MTRNSSWALCLLMSVGCLSASASAQQQSLKAIAPYPEPEKGISRQVIELPELKNEYLYKVELMIGQTLEVDCNAHQLLGQLKSETVDGWGYPYYVFETAKTSDSGVMHVSTMMACPEEKKEKKFVGASLGANSMLSYNSKLPVVVYTPDNIEVKYRIWKADDKIVSAKIR</sequence>
<dbReference type="PIRSF" id="PIRSF006865">
    <property type="entry name" value="Prot_inh_ecotin"/>
    <property type="match status" value="1"/>
</dbReference>
<feature type="chain" id="PRO_5042608425" evidence="2">
    <location>
        <begin position="25"/>
        <end position="170"/>
    </location>
</feature>
<keyword evidence="3" id="KW-0646">Protease inhibitor</keyword>
<keyword evidence="2" id="KW-0732">Signal</keyword>
<dbReference type="PANTHER" id="PTHR35890">
    <property type="match status" value="1"/>
</dbReference>
<dbReference type="Gene3D" id="2.60.40.550">
    <property type="entry name" value="Ecotin"/>
    <property type="match status" value="1"/>
</dbReference>
<keyword evidence="4" id="KW-1185">Reference proteome</keyword>
<dbReference type="InterPro" id="IPR005658">
    <property type="entry name" value="Prot_inh_ecotin"/>
</dbReference>
<dbReference type="Pfam" id="PF03974">
    <property type="entry name" value="Ecotin"/>
    <property type="match status" value="1"/>
</dbReference>
<proteinExistence type="inferred from homology"/>
<feature type="signal peptide" evidence="2">
    <location>
        <begin position="1"/>
        <end position="24"/>
    </location>
</feature>
<keyword evidence="3" id="KW-0722">Serine protease inhibitor</keyword>
<protein>
    <submittedName>
        <fullName evidence="3">Serine protease inhibitor ecotin</fullName>
    </submittedName>
</protein>
<dbReference type="RefSeq" id="WP_269949301.1">
    <property type="nucleotide sequence ID" value="NZ_CP104758.1"/>
</dbReference>
<evidence type="ECO:0000313" key="4">
    <source>
        <dbReference type="Proteomes" id="UP001211544"/>
    </source>
</evidence>
<dbReference type="InterPro" id="IPR027438">
    <property type="entry name" value="Ecotin_C"/>
</dbReference>
<evidence type="ECO:0000256" key="1">
    <source>
        <dbReference type="ARBA" id="ARBA00010558"/>
    </source>
</evidence>
<reference evidence="3 4" key="1">
    <citation type="journal article" date="2022" name="J Glob Antimicrob Resist">
        <title>First complete genome of a multidrug resistant strain of the novel human pathogen Kalamiella piersonii (GABEKP28) identified in human saliva.</title>
        <authorList>
            <person name="McDonagh F."/>
            <person name="Singh N.K."/>
            <person name="Venkateswaran K."/>
            <person name="Lonappan A.M."/>
            <person name="Hallahan B."/>
            <person name="Tuohy A."/>
            <person name="Burke L."/>
            <person name="Kovarova A."/>
            <person name="Miliotis G."/>
        </authorList>
    </citation>
    <scope>NUCLEOTIDE SEQUENCE [LARGE SCALE GENOMIC DNA]</scope>
    <source>
        <strain evidence="3 4">GABEKP28</strain>
    </source>
</reference>
<evidence type="ECO:0000256" key="2">
    <source>
        <dbReference type="SAM" id="SignalP"/>
    </source>
</evidence>
<dbReference type="KEGG" id="kpie:N5580_12925"/>